<feature type="transmembrane region" description="Helical" evidence="2">
    <location>
        <begin position="68"/>
        <end position="87"/>
    </location>
</feature>
<feature type="domain" description="Fatty acid hydroxylase" evidence="3">
    <location>
        <begin position="69"/>
        <end position="213"/>
    </location>
</feature>
<dbReference type="Proteomes" id="UP001067235">
    <property type="component" value="Unassembled WGS sequence"/>
</dbReference>
<name>A0ABT4N3F5_GORRU</name>
<keyword evidence="2" id="KW-1133">Transmembrane helix</keyword>
<keyword evidence="2" id="KW-0812">Transmembrane</keyword>
<feature type="transmembrane region" description="Helical" evidence="2">
    <location>
        <begin position="117"/>
        <end position="142"/>
    </location>
</feature>
<dbReference type="Pfam" id="PF04116">
    <property type="entry name" value="FA_hydroxylase"/>
    <property type="match status" value="1"/>
</dbReference>
<feature type="transmembrane region" description="Helical" evidence="2">
    <location>
        <begin position="148"/>
        <end position="169"/>
    </location>
</feature>
<evidence type="ECO:0000256" key="1">
    <source>
        <dbReference type="SAM" id="MobiDB-lite"/>
    </source>
</evidence>
<keyword evidence="5" id="KW-1185">Reference proteome</keyword>
<comment type="caution">
    <text evidence="4">The sequence shown here is derived from an EMBL/GenBank/DDBJ whole genome shotgun (WGS) entry which is preliminary data.</text>
</comment>
<reference evidence="4" key="1">
    <citation type="submission" date="2022-12" db="EMBL/GenBank/DDBJ databases">
        <authorList>
            <person name="Krivoruchko A.V."/>
            <person name="Elkin A."/>
        </authorList>
    </citation>
    <scope>NUCLEOTIDE SEQUENCE</scope>
    <source>
        <strain evidence="4">IEGM 1388</strain>
    </source>
</reference>
<dbReference type="InterPro" id="IPR006694">
    <property type="entry name" value="Fatty_acid_hydroxylase"/>
</dbReference>
<dbReference type="EMBL" id="JAPWIE010000013">
    <property type="protein sequence ID" value="MCZ4553804.1"/>
    <property type="molecule type" value="Genomic_DNA"/>
</dbReference>
<proteinExistence type="predicted"/>
<keyword evidence="2" id="KW-0472">Membrane</keyword>
<evidence type="ECO:0000256" key="2">
    <source>
        <dbReference type="SAM" id="Phobius"/>
    </source>
</evidence>
<evidence type="ECO:0000259" key="3">
    <source>
        <dbReference type="Pfam" id="PF04116"/>
    </source>
</evidence>
<dbReference type="RefSeq" id="WP_301574507.1">
    <property type="nucleotide sequence ID" value="NZ_JAPWIE010000013.1"/>
</dbReference>
<protein>
    <submittedName>
        <fullName evidence="4">Sterol desaturase family protein</fullName>
    </submittedName>
</protein>
<evidence type="ECO:0000313" key="5">
    <source>
        <dbReference type="Proteomes" id="UP001067235"/>
    </source>
</evidence>
<accession>A0ABT4N3F5</accession>
<gene>
    <name evidence="4" type="ORF">O4213_27705</name>
</gene>
<sequence>MTTDRDARTHLRADERTLRKQRRTVTLGSAFREFVRHPTPWMIAAFLAASAAAKVTVGDWVWTDALVPVVMILSFPLAEWLIHVFILHWRPKVLGRITVDSLLSRKHREHHADPRSIPLIFIPWQVLCGVLPLALILGLFAFGRVGLGLTFMVTLGVLGLIYEWTHFLIHTDYKPKSGLYKATWRHHRFHHYKNEHYWFTVTTSGTADRVLRTNPDPESVEKSPTAKNLHAL</sequence>
<feature type="region of interest" description="Disordered" evidence="1">
    <location>
        <begin position="213"/>
        <end position="232"/>
    </location>
</feature>
<organism evidence="4 5">
    <name type="scientific">Gordonia rubripertincta</name>
    <name type="common">Rhodococcus corallinus</name>
    <dbReference type="NCBI Taxonomy" id="36822"/>
    <lineage>
        <taxon>Bacteria</taxon>
        <taxon>Bacillati</taxon>
        <taxon>Actinomycetota</taxon>
        <taxon>Actinomycetes</taxon>
        <taxon>Mycobacteriales</taxon>
        <taxon>Gordoniaceae</taxon>
        <taxon>Gordonia</taxon>
    </lineage>
</organism>
<evidence type="ECO:0000313" key="4">
    <source>
        <dbReference type="EMBL" id="MCZ4553804.1"/>
    </source>
</evidence>